<evidence type="ECO:0000313" key="2">
    <source>
        <dbReference type="Proteomes" id="UP000837857"/>
    </source>
</evidence>
<proteinExistence type="predicted"/>
<keyword evidence="2" id="KW-1185">Reference proteome</keyword>
<organism evidence="1 2">
    <name type="scientific">Iphiclides podalirius</name>
    <name type="common">scarce swallowtail</name>
    <dbReference type="NCBI Taxonomy" id="110791"/>
    <lineage>
        <taxon>Eukaryota</taxon>
        <taxon>Metazoa</taxon>
        <taxon>Ecdysozoa</taxon>
        <taxon>Arthropoda</taxon>
        <taxon>Hexapoda</taxon>
        <taxon>Insecta</taxon>
        <taxon>Pterygota</taxon>
        <taxon>Neoptera</taxon>
        <taxon>Endopterygota</taxon>
        <taxon>Lepidoptera</taxon>
        <taxon>Glossata</taxon>
        <taxon>Ditrysia</taxon>
        <taxon>Papilionoidea</taxon>
        <taxon>Papilionidae</taxon>
        <taxon>Papilioninae</taxon>
        <taxon>Iphiclides</taxon>
    </lineage>
</organism>
<dbReference type="Proteomes" id="UP000837857">
    <property type="component" value="Chromosome 11"/>
</dbReference>
<evidence type="ECO:0000313" key="1">
    <source>
        <dbReference type="EMBL" id="CAH2039254.1"/>
    </source>
</evidence>
<gene>
    <name evidence="1" type="ORF">IPOD504_LOCUS1579</name>
</gene>
<protein>
    <submittedName>
        <fullName evidence="1">Uncharacterized protein</fullName>
    </submittedName>
</protein>
<dbReference type="EMBL" id="OW152823">
    <property type="protein sequence ID" value="CAH2039254.1"/>
    <property type="molecule type" value="Genomic_DNA"/>
</dbReference>
<reference evidence="1" key="1">
    <citation type="submission" date="2022-03" db="EMBL/GenBank/DDBJ databases">
        <authorList>
            <person name="Martin H S."/>
        </authorList>
    </citation>
    <scope>NUCLEOTIDE SEQUENCE</scope>
</reference>
<sequence length="203" mass="22970">METKVQKQIIDYFSTFEEFHNTSKACLKACQNCAISINKLVRRCNNIKHAELSGTPLDRFDDLQNRLSTALNNLISEEIQEIRNQALIIEPLFEKLCHKCNILKDNCRDIDFTELTPLVRGTPLQPPLKQVLQFVDDSVTYGSLFGALIESTLNIFALKGSNNRGPSEDELTVRRAGGVWSEDKAAEMALRHIEMAETSSLRK</sequence>
<name>A0ABN8HX20_9NEOP</name>
<accession>A0ABN8HX20</accession>
<feature type="non-terminal residue" evidence="1">
    <location>
        <position position="203"/>
    </location>
</feature>